<dbReference type="EMBL" id="JASPKY010000058">
    <property type="protein sequence ID" value="KAK9744441.1"/>
    <property type="molecule type" value="Genomic_DNA"/>
</dbReference>
<dbReference type="Proteomes" id="UP001458880">
    <property type="component" value="Unassembled WGS sequence"/>
</dbReference>
<keyword evidence="2" id="KW-1185">Reference proteome</keyword>
<evidence type="ECO:0000313" key="2">
    <source>
        <dbReference type="Proteomes" id="UP001458880"/>
    </source>
</evidence>
<organism evidence="1 2">
    <name type="scientific">Popillia japonica</name>
    <name type="common">Japanese beetle</name>
    <dbReference type="NCBI Taxonomy" id="7064"/>
    <lineage>
        <taxon>Eukaryota</taxon>
        <taxon>Metazoa</taxon>
        <taxon>Ecdysozoa</taxon>
        <taxon>Arthropoda</taxon>
        <taxon>Hexapoda</taxon>
        <taxon>Insecta</taxon>
        <taxon>Pterygota</taxon>
        <taxon>Neoptera</taxon>
        <taxon>Endopterygota</taxon>
        <taxon>Coleoptera</taxon>
        <taxon>Polyphaga</taxon>
        <taxon>Scarabaeiformia</taxon>
        <taxon>Scarabaeidae</taxon>
        <taxon>Rutelinae</taxon>
        <taxon>Popillia</taxon>
    </lineage>
</organism>
<comment type="caution">
    <text evidence="1">The sequence shown here is derived from an EMBL/GenBank/DDBJ whole genome shotgun (WGS) entry which is preliminary data.</text>
</comment>
<name>A0AAW1MDS9_POPJA</name>
<evidence type="ECO:0000313" key="1">
    <source>
        <dbReference type="EMBL" id="KAK9744441.1"/>
    </source>
</evidence>
<protein>
    <submittedName>
        <fullName evidence="1">Uncharacterized protein</fullName>
    </submittedName>
</protein>
<dbReference type="AlphaFoldDB" id="A0AAW1MDS9"/>
<reference evidence="1 2" key="1">
    <citation type="journal article" date="2024" name="BMC Genomics">
        <title>De novo assembly and annotation of Popillia japonica's genome with initial clues to its potential as an invasive pest.</title>
        <authorList>
            <person name="Cucini C."/>
            <person name="Boschi S."/>
            <person name="Funari R."/>
            <person name="Cardaioli E."/>
            <person name="Iannotti N."/>
            <person name="Marturano G."/>
            <person name="Paoli F."/>
            <person name="Bruttini M."/>
            <person name="Carapelli A."/>
            <person name="Frati F."/>
            <person name="Nardi F."/>
        </authorList>
    </citation>
    <scope>NUCLEOTIDE SEQUENCE [LARGE SCALE GENOMIC DNA]</scope>
    <source>
        <strain evidence="1">DMR45628</strain>
    </source>
</reference>
<accession>A0AAW1MDS9</accession>
<gene>
    <name evidence="1" type="ORF">QE152_g7773</name>
</gene>
<sequence length="84" mass="9875">MNFKQNNALKLKKVLNARVEVLSEELMDLVEQEQNRSKKVWVRWIARKNTHGTSSMLLKELALEDVAEYKNCIRMSPARFNVLQ</sequence>
<proteinExistence type="predicted"/>